<name>A0A3M6U9S5_POCDA</name>
<comment type="caution">
    <text evidence="1">The sequence shown here is derived from an EMBL/GenBank/DDBJ whole genome shotgun (WGS) entry which is preliminary data.</text>
</comment>
<evidence type="ECO:0000313" key="1">
    <source>
        <dbReference type="EMBL" id="RMX50351.1"/>
    </source>
</evidence>
<gene>
    <name evidence="1" type="ORF">pdam_00006947</name>
</gene>
<sequence length="207" mass="23699">MAQDIHGTMEDLLVGISLAASSRRKSSSDTSDLWDGSLTPQDAVTLPKLTRDSSTKKSVYETLTTDHATELNHISSLEIVQMQDSVSQKEIFRNLRRKLPGYFVSVRQTERLRNKWHKEFDILQPSRTPTGWRINPKRLYQCVSIAHPWMKELDCEWWRLYGDARNFGGQKSVLISLTNINNEAIVLGRHGTVRVVRGKVTHELRGI</sequence>
<keyword evidence="2" id="KW-1185">Reference proteome</keyword>
<proteinExistence type="predicted"/>
<accession>A0A3M6U9S5</accession>
<protein>
    <submittedName>
        <fullName evidence="1">Uncharacterized protein</fullName>
    </submittedName>
</protein>
<reference evidence="1 2" key="1">
    <citation type="journal article" date="2018" name="Sci. Rep.">
        <title>Comparative analysis of the Pocillopora damicornis genome highlights role of immune system in coral evolution.</title>
        <authorList>
            <person name="Cunning R."/>
            <person name="Bay R.A."/>
            <person name="Gillette P."/>
            <person name="Baker A.C."/>
            <person name="Traylor-Knowles N."/>
        </authorList>
    </citation>
    <scope>NUCLEOTIDE SEQUENCE [LARGE SCALE GENOMIC DNA]</scope>
    <source>
        <strain evidence="1">RSMAS</strain>
        <tissue evidence="1">Whole animal</tissue>
    </source>
</reference>
<dbReference type="Proteomes" id="UP000275408">
    <property type="component" value="Unassembled WGS sequence"/>
</dbReference>
<dbReference type="EMBL" id="RCHS01001985">
    <property type="protein sequence ID" value="RMX50351.1"/>
    <property type="molecule type" value="Genomic_DNA"/>
</dbReference>
<dbReference type="AlphaFoldDB" id="A0A3M6U9S5"/>
<evidence type="ECO:0000313" key="2">
    <source>
        <dbReference type="Proteomes" id="UP000275408"/>
    </source>
</evidence>
<organism evidence="1 2">
    <name type="scientific">Pocillopora damicornis</name>
    <name type="common">Cauliflower coral</name>
    <name type="synonym">Millepora damicornis</name>
    <dbReference type="NCBI Taxonomy" id="46731"/>
    <lineage>
        <taxon>Eukaryota</taxon>
        <taxon>Metazoa</taxon>
        <taxon>Cnidaria</taxon>
        <taxon>Anthozoa</taxon>
        <taxon>Hexacorallia</taxon>
        <taxon>Scleractinia</taxon>
        <taxon>Astrocoeniina</taxon>
        <taxon>Pocilloporidae</taxon>
        <taxon>Pocillopora</taxon>
    </lineage>
</organism>